<sequence>MVKTVICSVGTSAAKAIGKPGDLLNWVNQQENREIAAENIFLTFRDKEPMEANLRDLSAEIHSLVRIGIDNGYRIILLASQTEDGYCCARAIKKYLKYYWTSIVTEVHQVTGLQVNNAELFRSQGVVEFVRHIIREIDQYGSENIILNPTGGYKALVPYTVLLGMLKGVKCDYIFEQSTTLLELPPLPVEFKRSQFEIYKELFEEIERESSISLQKWEEKIPRQERKFLEPLTELVDNEITLSAVGCLFLDEIRSPRVLVPFLSRKAIDDCFDDLSQLDNCDPFRYLERVATHYNETAGHINVGDGFRWLKPGRTTDRYLVSQHGWRLLVWRAIREDKEGSNYADKVKVNSKNKRAHYPFLRMEFVSLPGDKGVEDEMWQ</sequence>
<dbReference type="Proteomes" id="UP000236284">
    <property type="component" value="Unassembled WGS sequence"/>
</dbReference>
<dbReference type="InterPro" id="IPR013442">
    <property type="entry name" value="SSO1393-like"/>
</dbReference>
<keyword evidence="3" id="KW-1185">Reference proteome</keyword>
<evidence type="ECO:0000259" key="1">
    <source>
        <dbReference type="Pfam" id="PF09651"/>
    </source>
</evidence>
<feature type="domain" description="CRISPR system ring nuclease SSO1393-like" evidence="1">
    <location>
        <begin position="56"/>
        <end position="187"/>
    </location>
</feature>
<dbReference type="NCBIfam" id="TIGR02619">
    <property type="entry name" value="putative CRISPR-associated protein, APE2256 family"/>
    <property type="match status" value="1"/>
</dbReference>
<comment type="caution">
    <text evidence="2">The sequence shown here is derived from an EMBL/GenBank/DDBJ whole genome shotgun (WGS) entry which is preliminary data.</text>
</comment>
<evidence type="ECO:0000313" key="3">
    <source>
        <dbReference type="Proteomes" id="UP000236284"/>
    </source>
</evidence>
<protein>
    <submittedName>
        <fullName evidence="2">CRISPR-associated protein</fullName>
    </submittedName>
</protein>
<dbReference type="EMBL" id="NJHS01000278">
    <property type="protein sequence ID" value="PNJ93471.1"/>
    <property type="molecule type" value="Genomic_DNA"/>
</dbReference>
<evidence type="ECO:0000313" key="2">
    <source>
        <dbReference type="EMBL" id="PNJ93471.1"/>
    </source>
</evidence>
<proteinExistence type="predicted"/>
<dbReference type="Gene3D" id="3.40.50.10770">
    <property type="entry name" value="Hypothetical protein VC1899 like domain (Restriction endonuclease-like)"/>
    <property type="match status" value="1"/>
</dbReference>
<accession>A0ABX4WJM8</accession>
<organism evidence="2 3">
    <name type="scientific">Cylindrospermopsis raciborskii C07</name>
    <dbReference type="NCBI Taxonomy" id="2014886"/>
    <lineage>
        <taxon>Bacteria</taxon>
        <taxon>Bacillati</taxon>
        <taxon>Cyanobacteriota</taxon>
        <taxon>Cyanophyceae</taxon>
        <taxon>Nostocales</taxon>
        <taxon>Aphanizomenonaceae</taxon>
        <taxon>Cylindrospermopsis</taxon>
    </lineage>
</organism>
<dbReference type="Pfam" id="PF09651">
    <property type="entry name" value="Cas_APE2256"/>
    <property type="match status" value="1"/>
</dbReference>
<dbReference type="RefSeq" id="WP_102939068.1">
    <property type="nucleotide sequence ID" value="NZ_NJHS01000278.1"/>
</dbReference>
<reference evidence="2 3" key="1">
    <citation type="submission" date="2017-06" db="EMBL/GenBank/DDBJ databases">
        <title>Genome variation in co-occurring toxic Cylindrospermopsis raciborskii strains determines phenotypic plasticity.</title>
        <authorList>
            <person name="Willis A."/>
            <person name="Woodhouse J."/>
            <person name="Ongley S."/>
            <person name="Jex A."/>
            <person name="Burford M."/>
            <person name="Neilan B."/>
        </authorList>
    </citation>
    <scope>NUCLEOTIDE SEQUENCE [LARGE SCALE GENOMIC DNA]</scope>
    <source>
        <strain evidence="2 3">C07</strain>
    </source>
</reference>
<gene>
    <name evidence="2" type="ORF">CEP15_14400</name>
</gene>
<name>A0ABX4WJM8_9CYAN</name>